<evidence type="ECO:0000313" key="3">
    <source>
        <dbReference type="Proteomes" id="UP000198287"/>
    </source>
</evidence>
<feature type="region of interest" description="Disordered" evidence="1">
    <location>
        <begin position="71"/>
        <end position="92"/>
    </location>
</feature>
<accession>A0A226CY48</accession>
<sequence length="179" mass="20319">MSSRKSYKAYFLTPAEKYSTPIPRRTRARMVSLSKKISLLRSISQPEINRDEIQITEISEKIVEENDDFREDECQQTLSDEESSNVESSDEKENFSWTTIPSSAFLLDKSIGLDFGSAIKNIYCDKCEGLVVDNSDQCQSCQAAVDPNRLIKNGKFFVSFKIRDLLENLLKNVAVQASI</sequence>
<dbReference type="EMBL" id="LNIX01000067">
    <property type="protein sequence ID" value="OXA36966.1"/>
    <property type="molecule type" value="Genomic_DNA"/>
</dbReference>
<protein>
    <submittedName>
        <fullName evidence="2">Uncharacterized protein</fullName>
    </submittedName>
</protein>
<evidence type="ECO:0000256" key="1">
    <source>
        <dbReference type="SAM" id="MobiDB-lite"/>
    </source>
</evidence>
<proteinExistence type="predicted"/>
<keyword evidence="3" id="KW-1185">Reference proteome</keyword>
<gene>
    <name evidence="2" type="ORF">Fcan01_28237</name>
</gene>
<comment type="caution">
    <text evidence="2">The sequence shown here is derived from an EMBL/GenBank/DDBJ whole genome shotgun (WGS) entry which is preliminary data.</text>
</comment>
<dbReference type="AlphaFoldDB" id="A0A226CY48"/>
<name>A0A226CY48_FOLCA</name>
<feature type="compositionally biased region" description="Acidic residues" evidence="1">
    <location>
        <begin position="79"/>
        <end position="88"/>
    </location>
</feature>
<organism evidence="2 3">
    <name type="scientific">Folsomia candida</name>
    <name type="common">Springtail</name>
    <dbReference type="NCBI Taxonomy" id="158441"/>
    <lineage>
        <taxon>Eukaryota</taxon>
        <taxon>Metazoa</taxon>
        <taxon>Ecdysozoa</taxon>
        <taxon>Arthropoda</taxon>
        <taxon>Hexapoda</taxon>
        <taxon>Collembola</taxon>
        <taxon>Entomobryomorpha</taxon>
        <taxon>Isotomoidea</taxon>
        <taxon>Isotomidae</taxon>
        <taxon>Proisotominae</taxon>
        <taxon>Folsomia</taxon>
    </lineage>
</organism>
<reference evidence="2 3" key="1">
    <citation type="submission" date="2015-12" db="EMBL/GenBank/DDBJ databases">
        <title>The genome of Folsomia candida.</title>
        <authorList>
            <person name="Faddeeva A."/>
            <person name="Derks M.F."/>
            <person name="Anvar Y."/>
            <person name="Smit S."/>
            <person name="Van Straalen N."/>
            <person name="Roelofs D."/>
        </authorList>
    </citation>
    <scope>NUCLEOTIDE SEQUENCE [LARGE SCALE GENOMIC DNA]</scope>
    <source>
        <strain evidence="2 3">VU population</strain>
        <tissue evidence="2">Whole body</tissue>
    </source>
</reference>
<dbReference type="Proteomes" id="UP000198287">
    <property type="component" value="Unassembled WGS sequence"/>
</dbReference>
<evidence type="ECO:0000313" key="2">
    <source>
        <dbReference type="EMBL" id="OXA36966.1"/>
    </source>
</evidence>